<sequence length="156" mass="16939">DGRDSKRLRDFYKVCTDAGIQTFLVENIETHIWLKFAILVPFATACCLTRLPGKILIEEPVVQEIAVGAMKEVIALAQAKGVQLPPDALESRMALLSNFSNAMPSMLVDLLAGKRIELEGLQGAVVRMGKELGVSVPVHQVAYAALKPYVNGPPEP</sequence>
<reference evidence="2" key="1">
    <citation type="submission" date="2018-05" db="EMBL/GenBank/DDBJ databases">
        <authorList>
            <person name="Lanie J.A."/>
            <person name="Ng W.-L."/>
            <person name="Kazmierczak K.M."/>
            <person name="Andrzejewski T.M."/>
            <person name="Davidsen T.M."/>
            <person name="Wayne K.J."/>
            <person name="Tettelin H."/>
            <person name="Glass J.I."/>
            <person name="Rusch D."/>
            <person name="Podicherti R."/>
            <person name="Tsui H.-C.T."/>
            <person name="Winkler M.E."/>
        </authorList>
    </citation>
    <scope>NUCLEOTIDE SEQUENCE</scope>
</reference>
<gene>
    <name evidence="2" type="ORF">METZ01_LOCUS458313</name>
</gene>
<name>A0A383AD06_9ZZZZ</name>
<evidence type="ECO:0000259" key="1">
    <source>
        <dbReference type="Pfam" id="PF08546"/>
    </source>
</evidence>
<dbReference type="InterPro" id="IPR013752">
    <property type="entry name" value="KPA_reductase"/>
</dbReference>
<feature type="non-terminal residue" evidence="2">
    <location>
        <position position="1"/>
    </location>
</feature>
<dbReference type="InterPro" id="IPR051402">
    <property type="entry name" value="KPR-Related"/>
</dbReference>
<dbReference type="Pfam" id="PF08546">
    <property type="entry name" value="ApbA_C"/>
    <property type="match status" value="1"/>
</dbReference>
<feature type="domain" description="Ketopantoate reductase C-terminal" evidence="1">
    <location>
        <begin position="27"/>
        <end position="148"/>
    </location>
</feature>
<protein>
    <recommendedName>
        <fullName evidence="1">Ketopantoate reductase C-terminal domain-containing protein</fullName>
    </recommendedName>
</protein>
<dbReference type="InterPro" id="IPR008927">
    <property type="entry name" value="6-PGluconate_DH-like_C_sf"/>
</dbReference>
<proteinExistence type="predicted"/>
<dbReference type="GO" id="GO:0005737">
    <property type="term" value="C:cytoplasm"/>
    <property type="evidence" value="ECO:0007669"/>
    <property type="project" value="TreeGrafter"/>
</dbReference>
<dbReference type="PANTHER" id="PTHR21708">
    <property type="entry name" value="PROBABLE 2-DEHYDROPANTOATE 2-REDUCTASE"/>
    <property type="match status" value="1"/>
</dbReference>
<evidence type="ECO:0000313" key="2">
    <source>
        <dbReference type="EMBL" id="SVE05459.1"/>
    </source>
</evidence>
<dbReference type="AlphaFoldDB" id="A0A383AD06"/>
<dbReference type="EMBL" id="UINC01191025">
    <property type="protein sequence ID" value="SVE05459.1"/>
    <property type="molecule type" value="Genomic_DNA"/>
</dbReference>
<dbReference type="PANTHER" id="PTHR21708:SF26">
    <property type="entry name" value="2-DEHYDROPANTOATE 2-REDUCTASE"/>
    <property type="match status" value="1"/>
</dbReference>
<dbReference type="SUPFAM" id="SSF48179">
    <property type="entry name" value="6-phosphogluconate dehydrogenase C-terminal domain-like"/>
    <property type="match status" value="1"/>
</dbReference>
<dbReference type="InterPro" id="IPR013328">
    <property type="entry name" value="6PGD_dom2"/>
</dbReference>
<dbReference type="FunFam" id="1.10.1040.10:FF:000017">
    <property type="entry name" value="2-dehydropantoate 2-reductase"/>
    <property type="match status" value="1"/>
</dbReference>
<dbReference type="Gene3D" id="1.10.1040.10">
    <property type="entry name" value="N-(1-d-carboxylethyl)-l-norvaline Dehydrogenase, domain 2"/>
    <property type="match status" value="1"/>
</dbReference>
<accession>A0A383AD06</accession>
<organism evidence="2">
    <name type="scientific">marine metagenome</name>
    <dbReference type="NCBI Taxonomy" id="408172"/>
    <lineage>
        <taxon>unclassified sequences</taxon>
        <taxon>metagenomes</taxon>
        <taxon>ecological metagenomes</taxon>
    </lineage>
</organism>